<evidence type="ECO:0000256" key="2">
    <source>
        <dbReference type="SAM" id="MobiDB-lite"/>
    </source>
</evidence>
<dbReference type="EMBL" id="GG662798">
    <property type="protein sequence ID" value="EAR90563.3"/>
    <property type="molecule type" value="Genomic_DNA"/>
</dbReference>
<organism evidence="3 4">
    <name type="scientific">Tetrahymena thermophila (strain SB210)</name>
    <dbReference type="NCBI Taxonomy" id="312017"/>
    <lineage>
        <taxon>Eukaryota</taxon>
        <taxon>Sar</taxon>
        <taxon>Alveolata</taxon>
        <taxon>Ciliophora</taxon>
        <taxon>Intramacronucleata</taxon>
        <taxon>Oligohymenophorea</taxon>
        <taxon>Hymenostomatida</taxon>
        <taxon>Tetrahymenina</taxon>
        <taxon>Tetrahymenidae</taxon>
        <taxon>Tetrahymena</taxon>
    </lineage>
</organism>
<name>Q22YV8_TETTS</name>
<accession>Q22YV8</accession>
<dbReference type="KEGG" id="tet:TTHERM_00122120"/>
<dbReference type="RefSeq" id="XP_001010808.3">
    <property type="nucleotide sequence ID" value="XM_001010808.3"/>
</dbReference>
<dbReference type="InParanoid" id="Q22YV8"/>
<proteinExistence type="predicted"/>
<feature type="region of interest" description="Disordered" evidence="2">
    <location>
        <begin position="466"/>
        <end position="486"/>
    </location>
</feature>
<keyword evidence="4" id="KW-1185">Reference proteome</keyword>
<gene>
    <name evidence="3" type="ORF">TTHERM_00122120</name>
</gene>
<protein>
    <submittedName>
        <fullName evidence="3">Uncharacterized protein</fullName>
    </submittedName>
</protein>
<reference evidence="4" key="1">
    <citation type="journal article" date="2006" name="PLoS Biol.">
        <title>Macronuclear genome sequence of the ciliate Tetrahymena thermophila, a model eukaryote.</title>
        <authorList>
            <person name="Eisen J.A."/>
            <person name="Coyne R.S."/>
            <person name="Wu M."/>
            <person name="Wu D."/>
            <person name="Thiagarajan M."/>
            <person name="Wortman J.R."/>
            <person name="Badger J.H."/>
            <person name="Ren Q."/>
            <person name="Amedeo P."/>
            <person name="Jones K.M."/>
            <person name="Tallon L.J."/>
            <person name="Delcher A.L."/>
            <person name="Salzberg S.L."/>
            <person name="Silva J.C."/>
            <person name="Haas B.J."/>
            <person name="Majoros W.H."/>
            <person name="Farzad M."/>
            <person name="Carlton J.M."/>
            <person name="Smith R.K. Jr."/>
            <person name="Garg J."/>
            <person name="Pearlman R.E."/>
            <person name="Karrer K.M."/>
            <person name="Sun L."/>
            <person name="Manning G."/>
            <person name="Elde N.C."/>
            <person name="Turkewitz A.P."/>
            <person name="Asai D.J."/>
            <person name="Wilkes D.E."/>
            <person name="Wang Y."/>
            <person name="Cai H."/>
            <person name="Collins K."/>
            <person name="Stewart B.A."/>
            <person name="Lee S.R."/>
            <person name="Wilamowska K."/>
            <person name="Weinberg Z."/>
            <person name="Ruzzo W.L."/>
            <person name="Wloga D."/>
            <person name="Gaertig J."/>
            <person name="Frankel J."/>
            <person name="Tsao C.-C."/>
            <person name="Gorovsky M.A."/>
            <person name="Keeling P.J."/>
            <person name="Waller R.F."/>
            <person name="Patron N.J."/>
            <person name="Cherry J.M."/>
            <person name="Stover N.A."/>
            <person name="Krieger C.J."/>
            <person name="del Toro C."/>
            <person name="Ryder H.F."/>
            <person name="Williamson S.C."/>
            <person name="Barbeau R.A."/>
            <person name="Hamilton E.P."/>
            <person name="Orias E."/>
        </authorList>
    </citation>
    <scope>NUCLEOTIDE SEQUENCE [LARGE SCALE GENOMIC DNA]</scope>
    <source>
        <strain evidence="4">SB210</strain>
    </source>
</reference>
<feature type="region of interest" description="Disordered" evidence="2">
    <location>
        <begin position="282"/>
        <end position="348"/>
    </location>
</feature>
<sequence>MGQNLSLNKSAILYEIVQSVIKKKTQDDADKNSIVYQEDNIGLNIENFILENEKLQESLKQKSDEIEALRKELQKYSASLVHFQNQECQFDCLYIENVSQIIDSNQVKLFNLLDKQNTPKSLVKDEKLNLNIDLIHHDNFSKQALKQEVENIFFEMKTAIESVLKNQLKSVPFLNFIADSQLKCKISDDAFQYNFVQKQSQTAPNQEIYLNPYHNKELNKSNYLNQEIHLNTNSPPQSEQIENIAQSQNQKLLHKISSSCQKLEIKKASELTFLKKENNQEIQPKSLAQLDQKNSKEIDNSSQEDSEDSSESDLKNSEDKDLYSETSISSHKEESSNNENHNSFTKCSRGESEFQRILMMAKLKDNRKEINEAINCKDIKKLNNIKNHNEGHYHMHFKTENTLSEKQGGELIQFHKKKLKNQNNKRPRPSIIFSRCPSKKFSNISQKSFFYLENLEKIKLQSQTDFQPQDLSPIHHHHDDSSQNSTQITSMDFCEAKLNIEVLKVVDQIDQKNFFSDEVVKYSSNRKSEQRTIVLNSYYFYVFSQDPLEKHKQFLIEDISKIEICPNNNQLCSIQIKKQFQLIIEVPHIEFFIQHIQNHFKNVLKKNSPEIKFQRTAIYTNNCRLQSDVIAQKFLDEQRCKQELTKSQSDQKSQLKTDSAQLNFKEQKNHCFKAFITKNPNKLLQYIQNENWVEGFLILEKDKSDSAVGESIFQTAEKLEVQAKVDCFISNQKIFQFIDNQSNNYFIKLKQDFDIPILNKNINCGYKQYLNLSYCFNS</sequence>
<dbReference type="Proteomes" id="UP000009168">
    <property type="component" value="Unassembled WGS sequence"/>
</dbReference>
<feature type="coiled-coil region" evidence="1">
    <location>
        <begin position="45"/>
        <end position="86"/>
    </location>
</feature>
<dbReference type="GeneID" id="7845754"/>
<evidence type="ECO:0000256" key="1">
    <source>
        <dbReference type="SAM" id="Coils"/>
    </source>
</evidence>
<dbReference type="HOGENOM" id="CLU_404157_0_0_1"/>
<feature type="compositionally biased region" description="Basic and acidic residues" evidence="2">
    <location>
        <begin position="312"/>
        <end position="323"/>
    </location>
</feature>
<keyword evidence="1" id="KW-0175">Coiled coil</keyword>
<feature type="compositionally biased region" description="Acidic residues" evidence="2">
    <location>
        <begin position="302"/>
        <end position="311"/>
    </location>
</feature>
<dbReference type="AlphaFoldDB" id="Q22YV8"/>
<evidence type="ECO:0000313" key="4">
    <source>
        <dbReference type="Proteomes" id="UP000009168"/>
    </source>
</evidence>
<evidence type="ECO:0000313" key="3">
    <source>
        <dbReference type="EMBL" id="EAR90563.3"/>
    </source>
</evidence>